<name>A0A3M7SAC5_BRAPC</name>
<sequence length="88" mass="9975">MIQDDPVTTRPGTEYIVSPIRDFRRCCAVLQEACDNCGSLRFKSRFRRMFLGTVLSTSSSRDLRFNSLSISVSSFGLTPMCRVEKSSR</sequence>
<reference evidence="1 2" key="1">
    <citation type="journal article" date="2018" name="Sci. Rep.">
        <title>Genomic signatures of local adaptation to the degree of environmental predictability in rotifers.</title>
        <authorList>
            <person name="Franch-Gras L."/>
            <person name="Hahn C."/>
            <person name="Garcia-Roger E.M."/>
            <person name="Carmona M.J."/>
            <person name="Serra M."/>
            <person name="Gomez A."/>
        </authorList>
    </citation>
    <scope>NUCLEOTIDE SEQUENCE [LARGE SCALE GENOMIC DNA]</scope>
    <source>
        <strain evidence="1">HYR1</strain>
    </source>
</reference>
<gene>
    <name evidence="1" type="ORF">BpHYR1_005235</name>
</gene>
<accession>A0A3M7SAC5</accession>
<comment type="caution">
    <text evidence="1">The sequence shown here is derived from an EMBL/GenBank/DDBJ whole genome shotgun (WGS) entry which is preliminary data.</text>
</comment>
<evidence type="ECO:0000313" key="2">
    <source>
        <dbReference type="Proteomes" id="UP000276133"/>
    </source>
</evidence>
<keyword evidence="2" id="KW-1185">Reference proteome</keyword>
<organism evidence="1 2">
    <name type="scientific">Brachionus plicatilis</name>
    <name type="common">Marine rotifer</name>
    <name type="synonym">Brachionus muelleri</name>
    <dbReference type="NCBI Taxonomy" id="10195"/>
    <lineage>
        <taxon>Eukaryota</taxon>
        <taxon>Metazoa</taxon>
        <taxon>Spiralia</taxon>
        <taxon>Gnathifera</taxon>
        <taxon>Rotifera</taxon>
        <taxon>Eurotatoria</taxon>
        <taxon>Monogononta</taxon>
        <taxon>Pseudotrocha</taxon>
        <taxon>Ploima</taxon>
        <taxon>Brachionidae</taxon>
        <taxon>Brachionus</taxon>
    </lineage>
</organism>
<dbReference type="EMBL" id="REGN01001771">
    <property type="protein sequence ID" value="RNA32669.1"/>
    <property type="molecule type" value="Genomic_DNA"/>
</dbReference>
<proteinExistence type="predicted"/>
<evidence type="ECO:0000313" key="1">
    <source>
        <dbReference type="EMBL" id="RNA32669.1"/>
    </source>
</evidence>
<dbReference type="Proteomes" id="UP000276133">
    <property type="component" value="Unassembled WGS sequence"/>
</dbReference>
<protein>
    <submittedName>
        <fullName evidence="1">Uncharacterized protein</fullName>
    </submittedName>
</protein>
<dbReference type="AlphaFoldDB" id="A0A3M7SAC5"/>